<dbReference type="OrthoDB" id="3574600at2"/>
<dbReference type="InterPro" id="IPR009057">
    <property type="entry name" value="Homeodomain-like_sf"/>
</dbReference>
<dbReference type="GO" id="GO:0003700">
    <property type="term" value="F:DNA-binding transcription factor activity"/>
    <property type="evidence" value="ECO:0007669"/>
    <property type="project" value="InterPro"/>
</dbReference>
<keyword evidence="2 6" id="KW-0238">DNA-binding</keyword>
<dbReference type="GO" id="GO:0003677">
    <property type="term" value="F:DNA binding"/>
    <property type="evidence" value="ECO:0007669"/>
    <property type="project" value="UniProtKB-KW"/>
</dbReference>
<feature type="domain" description="SIS" evidence="5">
    <location>
        <begin position="129"/>
        <end position="267"/>
    </location>
</feature>
<dbReference type="Proteomes" id="UP000036176">
    <property type="component" value="Unassembled WGS sequence"/>
</dbReference>
<dbReference type="SUPFAM" id="SSF46689">
    <property type="entry name" value="Homeodomain-like"/>
    <property type="match status" value="1"/>
</dbReference>
<keyword evidence="1" id="KW-0805">Transcription regulation</keyword>
<dbReference type="Gene3D" id="3.40.50.10490">
    <property type="entry name" value="Glucose-6-phosphate isomerase like protein, domain 1"/>
    <property type="match status" value="1"/>
</dbReference>
<evidence type="ECO:0000259" key="5">
    <source>
        <dbReference type="PROSITE" id="PS51464"/>
    </source>
</evidence>
<organism evidence="6 7">
    <name type="scientific">Mycolicibacterium chubuense</name>
    <name type="common">Mycobacterium chubuense</name>
    <dbReference type="NCBI Taxonomy" id="1800"/>
    <lineage>
        <taxon>Bacteria</taxon>
        <taxon>Bacillati</taxon>
        <taxon>Actinomycetota</taxon>
        <taxon>Actinomycetes</taxon>
        <taxon>Mycobacteriales</taxon>
        <taxon>Mycobacteriaceae</taxon>
        <taxon>Mycolicibacterium</taxon>
    </lineage>
</organism>
<evidence type="ECO:0000256" key="1">
    <source>
        <dbReference type="ARBA" id="ARBA00023015"/>
    </source>
</evidence>
<keyword evidence="7" id="KW-1185">Reference proteome</keyword>
<evidence type="ECO:0000256" key="2">
    <source>
        <dbReference type="ARBA" id="ARBA00023125"/>
    </source>
</evidence>
<proteinExistence type="predicted"/>
<dbReference type="CDD" id="cd05013">
    <property type="entry name" value="SIS_RpiR"/>
    <property type="match status" value="1"/>
</dbReference>
<keyword evidence="3" id="KW-0804">Transcription</keyword>
<dbReference type="RefSeq" id="WP_048417547.1">
    <property type="nucleotide sequence ID" value="NZ_JYNX01000026.1"/>
</dbReference>
<gene>
    <name evidence="6" type="ORF">MCHUDSM44219_01472</name>
</gene>
<dbReference type="Gene3D" id="1.10.10.10">
    <property type="entry name" value="Winged helix-like DNA-binding domain superfamily/Winged helix DNA-binding domain"/>
    <property type="match status" value="1"/>
</dbReference>
<dbReference type="InterPro" id="IPR036388">
    <property type="entry name" value="WH-like_DNA-bd_sf"/>
</dbReference>
<dbReference type="PATRIC" id="fig|1800.3.peg.1481"/>
<dbReference type="GO" id="GO:1901135">
    <property type="term" value="P:carbohydrate derivative metabolic process"/>
    <property type="evidence" value="ECO:0007669"/>
    <property type="project" value="InterPro"/>
</dbReference>
<dbReference type="PANTHER" id="PTHR30514">
    <property type="entry name" value="GLUCOKINASE"/>
    <property type="match status" value="1"/>
</dbReference>
<evidence type="ECO:0000259" key="4">
    <source>
        <dbReference type="PROSITE" id="PS51071"/>
    </source>
</evidence>
<dbReference type="PROSITE" id="PS51464">
    <property type="entry name" value="SIS"/>
    <property type="match status" value="1"/>
</dbReference>
<evidence type="ECO:0000256" key="3">
    <source>
        <dbReference type="ARBA" id="ARBA00023163"/>
    </source>
</evidence>
<dbReference type="EMBL" id="JYNX01000026">
    <property type="protein sequence ID" value="KMO82947.1"/>
    <property type="molecule type" value="Genomic_DNA"/>
</dbReference>
<dbReference type="PANTHER" id="PTHR30514:SF18">
    <property type="entry name" value="RPIR-FAMILY TRANSCRIPTIONAL REGULATOR"/>
    <property type="match status" value="1"/>
</dbReference>
<dbReference type="AlphaFoldDB" id="A0A0J6WMJ9"/>
<dbReference type="InterPro" id="IPR046348">
    <property type="entry name" value="SIS_dom_sf"/>
</dbReference>
<dbReference type="InterPro" id="IPR047640">
    <property type="entry name" value="RpiR-like"/>
</dbReference>
<dbReference type="InterPro" id="IPR000281">
    <property type="entry name" value="HTH_RpiR"/>
</dbReference>
<name>A0A0J6WMJ9_MYCCU</name>
<dbReference type="Pfam" id="PF01418">
    <property type="entry name" value="HTH_6"/>
    <property type="match status" value="1"/>
</dbReference>
<feature type="domain" description="HTH rpiR-type" evidence="4">
    <location>
        <begin position="2"/>
        <end position="78"/>
    </location>
</feature>
<dbReference type="InterPro" id="IPR001347">
    <property type="entry name" value="SIS_dom"/>
</dbReference>
<evidence type="ECO:0000313" key="6">
    <source>
        <dbReference type="EMBL" id="KMO82947.1"/>
    </source>
</evidence>
<dbReference type="InterPro" id="IPR035472">
    <property type="entry name" value="RpiR-like_SIS"/>
</dbReference>
<sequence>MSGIADQLRDRLGDASPAERKVGRVLLSGYPLLALETATTVAHRAEVSTPTVIRLVTRLGYRGYPDFQQAVRAEMADAGASPAALYDAQEFASTATTDPAELTRRTAPTVAAAVQDTMTALPEAELSGAVAFLADPKRRVHLVGGRFSGLIAHYLCLHLTQMRAGVQMLPSTAVERSAVVADMGRRDVLVAFDYRRYEPSTAGVARWVRERGGAVILFTDPWLSPTASQASIVLPCRVDAPSPYDSMVPTMAVAELLVTGVLAALGDGALARMREIDDAATALDVY</sequence>
<dbReference type="PROSITE" id="PS51071">
    <property type="entry name" value="HTH_RPIR"/>
    <property type="match status" value="1"/>
</dbReference>
<dbReference type="Pfam" id="PF01380">
    <property type="entry name" value="SIS"/>
    <property type="match status" value="1"/>
</dbReference>
<dbReference type="GO" id="GO:0097367">
    <property type="term" value="F:carbohydrate derivative binding"/>
    <property type="evidence" value="ECO:0007669"/>
    <property type="project" value="InterPro"/>
</dbReference>
<comment type="caution">
    <text evidence="6">The sequence shown here is derived from an EMBL/GenBank/DDBJ whole genome shotgun (WGS) entry which is preliminary data.</text>
</comment>
<protein>
    <submittedName>
        <fullName evidence="6">DNA-binding transcriptional regulator HexR</fullName>
    </submittedName>
</protein>
<dbReference type="SUPFAM" id="SSF53697">
    <property type="entry name" value="SIS domain"/>
    <property type="match status" value="1"/>
</dbReference>
<evidence type="ECO:0000313" key="7">
    <source>
        <dbReference type="Proteomes" id="UP000036176"/>
    </source>
</evidence>
<accession>A0A0J6WMJ9</accession>
<reference evidence="6 7" key="1">
    <citation type="journal article" date="2015" name="Genome Biol. Evol.">
        <title>Characterization of Three Mycobacterium spp. with Potential Use in Bioremediation by Genome Sequencing and Comparative Genomics.</title>
        <authorList>
            <person name="Das S."/>
            <person name="Pettersson B.M."/>
            <person name="Behra P.R."/>
            <person name="Ramesh M."/>
            <person name="Dasgupta S."/>
            <person name="Bhattacharya A."/>
            <person name="Kirsebom L.A."/>
        </authorList>
    </citation>
    <scope>NUCLEOTIDE SEQUENCE [LARGE SCALE GENOMIC DNA]</scope>
    <source>
        <strain evidence="6 7">DSM 44219</strain>
    </source>
</reference>